<dbReference type="Proteomes" id="UP000316733">
    <property type="component" value="Segment"/>
</dbReference>
<evidence type="ECO:0000313" key="6">
    <source>
        <dbReference type="Proteomes" id="UP000316733"/>
    </source>
</evidence>
<dbReference type="Pfam" id="PF03406">
    <property type="entry name" value="Phage_fiber_2"/>
    <property type="match status" value="3"/>
</dbReference>
<evidence type="ECO:0000313" key="5">
    <source>
        <dbReference type="EMBL" id="QCG76041.1"/>
    </source>
</evidence>
<keyword evidence="2" id="KW-1227">Viral tail protein</keyword>
<dbReference type="GO" id="GO:0046718">
    <property type="term" value="P:symbiont entry into host cell"/>
    <property type="evidence" value="ECO:0007669"/>
    <property type="project" value="InterPro"/>
</dbReference>
<dbReference type="InterPro" id="IPR005068">
    <property type="entry name" value="Phage_lambda_Stf-r2"/>
</dbReference>
<keyword evidence="2" id="KW-0946">Virion</keyword>
<dbReference type="PROSITE" id="PS51688">
    <property type="entry name" value="ICA"/>
    <property type="match status" value="1"/>
</dbReference>
<keyword evidence="6" id="KW-1185">Reference proteome</keyword>
<evidence type="ECO:0000256" key="2">
    <source>
        <dbReference type="ARBA" id="ARBA00022732"/>
    </source>
</evidence>
<dbReference type="GO" id="GO:0098015">
    <property type="term" value="C:virus tail"/>
    <property type="evidence" value="ECO:0007669"/>
    <property type="project" value="UniProtKB-KW"/>
</dbReference>
<feature type="coiled-coil region" evidence="3">
    <location>
        <begin position="981"/>
        <end position="1008"/>
    </location>
</feature>
<protein>
    <submittedName>
        <fullName evidence="5">Putative tail fiber protein H</fullName>
    </submittedName>
</protein>
<proteinExistence type="predicted"/>
<evidence type="ECO:0000259" key="4">
    <source>
        <dbReference type="PROSITE" id="PS51688"/>
    </source>
</evidence>
<sequence>MSSKIKFTDQYILSSVGQTSNNIVYLQVNDDQQLVVTHPMYATEWSTLGGLRVTGDQSKFDGSLEVGYELLVGQTSTFNNDMVVNGLVTVNRDSLDAMLIHGNVTLHGNLTVVGSSSGTTPGQVTISDNIMVVNTDDVGPGVTATYSGFEVQRGIPVGETNSHGEPGQGKLPSAGLVWNEVQKSWDLNYNPILSEKLPQNPRIINLGQPVADNDASTKKYVNDSITAALDDDIYLDRLTDVTISSPANKNILQYDSSTSQWRNLPYSFIRLTDVTGVSVPRGYVRWNAAGTQLVYETTIDYAQLTGLSDVAKAGQGALSFLSDVTLSSLSNTQALFYNGTSWVNRLINYSDIQNTPTNNSYSFIGLNDTNDTVVNNGYVRWNAAGTQLVYETTIDYAQLTGLSDVAKAGQGSLDYLTDVSIGTASSGNVLRYNGTDWVNQVLSYTDLSNTPTNNSYSFIGLNDTNDTALSGGYLRWNPTGTQIVYQSTIDYAQLTGLSSVAKAGQGALSFLSDVTISSPGASNTLRYDTTSSKWVNTRLAYSDLTGQPTSANYQLVGLSDTASTSVPLGYLRWNAAGTQVTYATTIDISVISGKSTVASAGSATLSNLEDAAVTTPAAGNTLIWNASTNKWTNGILDVSNITNAVPVSRTVSAGTGLSGGGNLSSNITLSVNRTLTDTWYAAASHTHDASNITSGVIANARLPVGSTTAQGILQLTDGVASTSTTTAATPNSVKTAYDLATTKANISHTHDASNITTGTIAVARLPVSSTTAQGIVQLTDGVASTSTTTAATPNSVKTAYDLATTKANASHTHDASNITSGVIANARLPFASTTVYGIVTLLDSVASTSISTAATPNSVKTAYDLATTKANISHTHTPAQVGLSNISNNGNTITGNTTISGALSVTGNAVFNTSDIKLKDNIQPIKNPVELLSKISGYTYTRNDCNNEKQTGIIAQEVETIQPESVREIDGIKTVNHNGIIALLVSAVNELSKEIEELKQQLSYKKRD</sequence>
<feature type="domain" description="Peptidase S74" evidence="4">
    <location>
        <begin position="914"/>
        <end position="1002"/>
    </location>
</feature>
<comment type="subcellular location">
    <subcellularLocation>
        <location evidence="1">Virion</location>
    </subcellularLocation>
</comment>
<reference evidence="6" key="1">
    <citation type="journal article" date="2020" name="bioRxiv">
        <title>Integrative omics analysis of Pseudomonas aeruginosa virus PA5oct highlights the molecular complexity of jumbo phages.</title>
        <authorList>
            <person name="Lood C."/>
            <person name="Danis-Wlodarczyk K."/>
            <person name="Blasdel B.G."/>
            <person name="Jang H.B."/>
            <person name="Vandenheuvel D."/>
            <person name="Briers Y."/>
            <person name="Noben J.-P."/>
            <person name="van Noort V."/>
            <person name="Drulis-Kawa Z."/>
            <person name="Lavigne R."/>
        </authorList>
    </citation>
    <scope>NUCLEOTIDE SEQUENCE [LARGE SCALE GENOMIC DNA]</scope>
</reference>
<keyword evidence="3" id="KW-0175">Coiled coil</keyword>
<dbReference type="GO" id="GO:0019062">
    <property type="term" value="P:virion attachment to host cell"/>
    <property type="evidence" value="ECO:0007669"/>
    <property type="project" value="InterPro"/>
</dbReference>
<dbReference type="EMBL" id="MK797984">
    <property type="protein sequence ID" value="QCG76041.1"/>
    <property type="molecule type" value="Genomic_DNA"/>
</dbReference>
<gene>
    <name evidence="5" type="ORF">EST35_0159</name>
</gene>
<accession>A0A4Y5JV90</accession>
<dbReference type="InterPro" id="IPR030392">
    <property type="entry name" value="S74_ICA"/>
</dbReference>
<organism evidence="5 6">
    <name type="scientific">Pseudomonas phage vB_PaeM_PA5oct</name>
    <dbReference type="NCBI Taxonomy" id="2163605"/>
    <lineage>
        <taxon>Viruses</taxon>
        <taxon>Duplodnaviria</taxon>
        <taxon>Heunggongvirae</taxon>
        <taxon>Uroviricota</taxon>
        <taxon>Caudoviricetes</taxon>
        <taxon>Arenbergviridae</taxon>
        <taxon>Wroclawvirus</taxon>
        <taxon>Wroclawvirus PA5oct</taxon>
    </lineage>
</organism>
<evidence type="ECO:0000256" key="3">
    <source>
        <dbReference type="SAM" id="Coils"/>
    </source>
</evidence>
<dbReference type="Pfam" id="PF13884">
    <property type="entry name" value="Peptidase_S74"/>
    <property type="match status" value="1"/>
</dbReference>
<name>A0A4Y5JV90_9CAUD</name>
<evidence type="ECO:0000256" key="1">
    <source>
        <dbReference type="ARBA" id="ARBA00004328"/>
    </source>
</evidence>